<accession>A0A9Q0MHU8</accession>
<feature type="transmembrane region" description="Helical" evidence="1">
    <location>
        <begin position="593"/>
        <end position="616"/>
    </location>
</feature>
<feature type="transmembrane region" description="Helical" evidence="1">
    <location>
        <begin position="517"/>
        <end position="540"/>
    </location>
</feature>
<feature type="transmembrane region" description="Helical" evidence="1">
    <location>
        <begin position="307"/>
        <end position="328"/>
    </location>
</feature>
<feature type="transmembrane region" description="Helical" evidence="1">
    <location>
        <begin position="483"/>
        <end position="505"/>
    </location>
</feature>
<feature type="transmembrane region" description="Helical" evidence="1">
    <location>
        <begin position="349"/>
        <end position="368"/>
    </location>
</feature>
<dbReference type="PANTHER" id="PTHR11161">
    <property type="entry name" value="O-ACYLTRANSFERASE"/>
    <property type="match status" value="1"/>
</dbReference>
<keyword evidence="4" id="KW-1185">Reference proteome</keyword>
<feature type="transmembrane region" description="Helical" evidence="1">
    <location>
        <begin position="636"/>
        <end position="660"/>
    </location>
</feature>
<dbReference type="EMBL" id="JAPWDV010000001">
    <property type="protein sequence ID" value="KAJ6224777.1"/>
    <property type="molecule type" value="Genomic_DNA"/>
</dbReference>
<dbReference type="InterPro" id="IPR002656">
    <property type="entry name" value="Acyl_transf_3_dom"/>
</dbReference>
<keyword evidence="1" id="KW-0812">Transmembrane</keyword>
<dbReference type="Proteomes" id="UP001142055">
    <property type="component" value="Chromosome 1"/>
</dbReference>
<sequence>MDEYLKIQHYGSYRHQLELVGPKVVRTDSDQKCLQQLYFAMNNPIVYRWTSKLLDSSGSFLSPGLMSGTYISFGDFEACLSVSGNFIDNHNKVNKVMGKHCFITVRLPSNASRHIDYRVHSNQNNRSWINTLADQWIEFDVRFPIAHSICLPSVCQGDFIRDIILEAFKPLNSLSINVDYCQTKENANQQTIVWSRSLIIACIVLSIVTLFAICGTFVDLYYDSTKRTNQQILLASFSLITNVRQLFNIERSSKYQWIDGIRSFLTMLVLFSHVSINHSVQQLSHLPPFAHYPDDYVRQSGTHLNRIIVNSTVAVKSYFMLSGFLLAANFGHKRLHSFVRHLLTRWLRFTPSLIGYVSITIGLASFGYGPLFHSKLIEPYVRPCIDHLWMQLLYINNWYDFHYSCGFQTWYISADFQLYLFAYPVLFLISRKKWFLSYFFSTLMIIISYLISLAIFVSGIHGIPFFISVVYPQLPIAFRGYLLYWTATYNHLEAYFLGIIIGIVVSKQIKIKLSESFIRFSWNGAFVLLLLLPETFPWFLKSEHDQNLLDLINSQSWFDAIMITTNHATWLLLFAWIFYLASIYSSTLESNYALRFLCSPVFAPLARLCFCVYLVHVPLTWFNVHSSRYPQMRDEFGVSQFTILTSVNSLMAAAFLHLLFEAPFNKFFNHLFAFYDRKLKNASEKKLAFNEIKVLTNSQI</sequence>
<dbReference type="OMA" id="WQVSNTI"/>
<evidence type="ECO:0000313" key="3">
    <source>
        <dbReference type="EMBL" id="KAJ6224777.1"/>
    </source>
</evidence>
<protein>
    <recommendedName>
        <fullName evidence="2">Nose resistant-to-fluoxetine protein N-terminal domain-containing protein</fullName>
    </recommendedName>
</protein>
<dbReference type="InterPro" id="IPR052728">
    <property type="entry name" value="O2_lipid_transport_reg"/>
</dbReference>
<dbReference type="Pfam" id="PF20146">
    <property type="entry name" value="NRF"/>
    <property type="match status" value="1"/>
</dbReference>
<keyword evidence="1" id="KW-0472">Membrane</keyword>
<reference evidence="3" key="1">
    <citation type="submission" date="2022-12" db="EMBL/GenBank/DDBJ databases">
        <title>Genome assemblies of Blomia tropicalis.</title>
        <authorList>
            <person name="Cui Y."/>
        </authorList>
    </citation>
    <scope>NUCLEOTIDE SEQUENCE</scope>
    <source>
        <tissue evidence="3">Adult mites</tissue>
    </source>
</reference>
<dbReference type="PANTHER" id="PTHR11161:SF0">
    <property type="entry name" value="O-ACYLTRANSFERASE LIKE PROTEIN"/>
    <property type="match status" value="1"/>
</dbReference>
<feature type="transmembrane region" description="Helical" evidence="1">
    <location>
        <begin position="198"/>
        <end position="218"/>
    </location>
</feature>
<dbReference type="GO" id="GO:0016747">
    <property type="term" value="F:acyltransferase activity, transferring groups other than amino-acyl groups"/>
    <property type="evidence" value="ECO:0007669"/>
    <property type="project" value="InterPro"/>
</dbReference>
<keyword evidence="1" id="KW-1133">Transmembrane helix</keyword>
<dbReference type="SMART" id="SM00703">
    <property type="entry name" value="NRF"/>
    <property type="match status" value="1"/>
</dbReference>
<feature type="transmembrane region" description="Helical" evidence="1">
    <location>
        <begin position="410"/>
        <end position="429"/>
    </location>
</feature>
<evidence type="ECO:0000313" key="4">
    <source>
        <dbReference type="Proteomes" id="UP001142055"/>
    </source>
</evidence>
<name>A0A9Q0MHU8_BLOTA</name>
<evidence type="ECO:0000256" key="1">
    <source>
        <dbReference type="SAM" id="Phobius"/>
    </source>
</evidence>
<comment type="caution">
    <text evidence="3">The sequence shown here is derived from an EMBL/GenBank/DDBJ whole genome shotgun (WGS) entry which is preliminary data.</text>
</comment>
<dbReference type="Pfam" id="PF01757">
    <property type="entry name" value="Acyl_transf_3"/>
    <property type="match status" value="1"/>
</dbReference>
<gene>
    <name evidence="3" type="ORF">RDWZM_003322</name>
</gene>
<dbReference type="AlphaFoldDB" id="A0A9Q0MHU8"/>
<organism evidence="3 4">
    <name type="scientific">Blomia tropicalis</name>
    <name type="common">Mite</name>
    <dbReference type="NCBI Taxonomy" id="40697"/>
    <lineage>
        <taxon>Eukaryota</taxon>
        <taxon>Metazoa</taxon>
        <taxon>Ecdysozoa</taxon>
        <taxon>Arthropoda</taxon>
        <taxon>Chelicerata</taxon>
        <taxon>Arachnida</taxon>
        <taxon>Acari</taxon>
        <taxon>Acariformes</taxon>
        <taxon>Sarcoptiformes</taxon>
        <taxon>Astigmata</taxon>
        <taxon>Glycyphagoidea</taxon>
        <taxon>Echimyopodidae</taxon>
        <taxon>Blomia</taxon>
    </lineage>
</organism>
<evidence type="ECO:0000259" key="2">
    <source>
        <dbReference type="SMART" id="SM00703"/>
    </source>
</evidence>
<feature type="transmembrane region" description="Helical" evidence="1">
    <location>
        <begin position="560"/>
        <end position="581"/>
    </location>
</feature>
<feature type="domain" description="Nose resistant-to-fluoxetine protein N-terminal" evidence="2">
    <location>
        <begin position="30"/>
        <end position="183"/>
    </location>
</feature>
<feature type="transmembrane region" description="Helical" evidence="1">
    <location>
        <begin position="436"/>
        <end position="463"/>
    </location>
</feature>
<proteinExistence type="predicted"/>
<dbReference type="InterPro" id="IPR006621">
    <property type="entry name" value="Nose-resist-to-fluoxetine_N"/>
</dbReference>